<evidence type="ECO:0000313" key="1">
    <source>
        <dbReference type="EMBL" id="KAK7498524.1"/>
    </source>
</evidence>
<dbReference type="AlphaFoldDB" id="A0ABD0LFY8"/>
<evidence type="ECO:0000313" key="2">
    <source>
        <dbReference type="Proteomes" id="UP001519460"/>
    </source>
</evidence>
<feature type="non-terminal residue" evidence="1">
    <location>
        <position position="1"/>
    </location>
</feature>
<organism evidence="1 2">
    <name type="scientific">Batillaria attramentaria</name>
    <dbReference type="NCBI Taxonomy" id="370345"/>
    <lineage>
        <taxon>Eukaryota</taxon>
        <taxon>Metazoa</taxon>
        <taxon>Spiralia</taxon>
        <taxon>Lophotrochozoa</taxon>
        <taxon>Mollusca</taxon>
        <taxon>Gastropoda</taxon>
        <taxon>Caenogastropoda</taxon>
        <taxon>Sorbeoconcha</taxon>
        <taxon>Cerithioidea</taxon>
        <taxon>Batillariidae</taxon>
        <taxon>Batillaria</taxon>
    </lineage>
</organism>
<dbReference type="EMBL" id="JACVVK020000050">
    <property type="protein sequence ID" value="KAK7498524.1"/>
    <property type="molecule type" value="Genomic_DNA"/>
</dbReference>
<gene>
    <name evidence="1" type="ORF">BaRGS_00010184</name>
</gene>
<protein>
    <submittedName>
        <fullName evidence="1">Uncharacterized protein</fullName>
    </submittedName>
</protein>
<reference evidence="1 2" key="1">
    <citation type="journal article" date="2023" name="Sci. Data">
        <title>Genome assembly of the Korean intertidal mud-creeper Batillaria attramentaria.</title>
        <authorList>
            <person name="Patra A.K."/>
            <person name="Ho P.T."/>
            <person name="Jun S."/>
            <person name="Lee S.J."/>
            <person name="Kim Y."/>
            <person name="Won Y.J."/>
        </authorList>
    </citation>
    <scope>NUCLEOTIDE SEQUENCE [LARGE SCALE GENOMIC DNA]</scope>
    <source>
        <strain evidence="1">Wonlab-2016</strain>
    </source>
</reference>
<accession>A0ABD0LFY8</accession>
<dbReference type="Proteomes" id="UP001519460">
    <property type="component" value="Unassembled WGS sequence"/>
</dbReference>
<name>A0ABD0LFY8_9CAEN</name>
<comment type="caution">
    <text evidence="1">The sequence shown here is derived from an EMBL/GenBank/DDBJ whole genome shotgun (WGS) entry which is preliminary data.</text>
</comment>
<keyword evidence="2" id="KW-1185">Reference proteome</keyword>
<proteinExistence type="predicted"/>
<sequence>NVSEHAIPRPPGHDYAKLDDEATRLHVYLFTFLFRKACMNIITQHSCVLIMAVDNDTPPDDFSVI</sequence>